<comment type="subcellular location">
    <subcellularLocation>
        <location evidence="2">Mitochondrion</location>
    </subcellularLocation>
    <subcellularLocation>
        <location evidence="1">Nucleus</location>
    </subcellularLocation>
</comment>
<dbReference type="InterPro" id="IPR026316">
    <property type="entry name" value="NSL2"/>
</dbReference>
<feature type="domain" description="KANL2-like probable zinc-finger" evidence="15">
    <location>
        <begin position="39"/>
        <end position="101"/>
    </location>
</feature>
<evidence type="ECO:0000256" key="12">
    <source>
        <dbReference type="ARBA" id="ARBA00093359"/>
    </source>
</evidence>
<keyword evidence="17" id="KW-1185">Reference proteome</keyword>
<evidence type="ECO:0000256" key="7">
    <source>
        <dbReference type="ARBA" id="ARBA00022853"/>
    </source>
</evidence>
<dbReference type="GO" id="GO:0005634">
    <property type="term" value="C:nucleus"/>
    <property type="evidence" value="ECO:0007669"/>
    <property type="project" value="UniProtKB-SubCell"/>
</dbReference>
<dbReference type="OrthoDB" id="677315at2759"/>
<dbReference type="Proteomes" id="UP000285301">
    <property type="component" value="Unassembled WGS sequence"/>
</dbReference>
<comment type="subunit">
    <text evidence="13">Component of the NSL complex at least composed of KAT8/MOF, KANSL1, KANSL2, KANSL3, MCRS1, PHF20, OGT1/OGT, WDR5 and HCFC1.</text>
</comment>
<dbReference type="GO" id="GO:0006325">
    <property type="term" value="P:chromatin organization"/>
    <property type="evidence" value="ECO:0007669"/>
    <property type="project" value="UniProtKB-KW"/>
</dbReference>
<dbReference type="PANTHER" id="PTHR13453">
    <property type="entry name" value="KAT8 REGULATORY NSL COMPLEX SUBUNIT 2"/>
    <property type="match status" value="1"/>
</dbReference>
<evidence type="ECO:0000256" key="6">
    <source>
        <dbReference type="ARBA" id="ARBA00022843"/>
    </source>
</evidence>
<comment type="caution">
    <text evidence="16">The sequence shown here is derived from an EMBL/GenBank/DDBJ whole genome shotgun (WGS) entry which is preliminary data.</text>
</comment>
<evidence type="ECO:0000256" key="3">
    <source>
        <dbReference type="ARBA" id="ARBA00015508"/>
    </source>
</evidence>
<dbReference type="PANTHER" id="PTHR13453:SF1">
    <property type="entry name" value="KAT8 REGULATORY NSL COMPLEX SUBUNIT 2"/>
    <property type="match status" value="1"/>
</dbReference>
<keyword evidence="4" id="KW-1017">Isopeptide bond</keyword>
<dbReference type="Pfam" id="PF13891">
    <property type="entry name" value="zf-C3HC3H_KANSL2"/>
    <property type="match status" value="2"/>
</dbReference>
<feature type="compositionally biased region" description="Low complexity" evidence="14">
    <location>
        <begin position="7"/>
        <end position="24"/>
    </location>
</feature>
<feature type="domain" description="KANL2-like probable zinc-finger" evidence="15">
    <location>
        <begin position="340"/>
        <end position="400"/>
    </location>
</feature>
<keyword evidence="9" id="KW-0539">Nucleus</keyword>
<dbReference type="EMBL" id="NCKU01001591">
    <property type="protein sequence ID" value="RWS11728.1"/>
    <property type="molecule type" value="Genomic_DNA"/>
</dbReference>
<evidence type="ECO:0000256" key="13">
    <source>
        <dbReference type="ARBA" id="ARBA00093543"/>
    </source>
</evidence>
<organism evidence="16 17">
    <name type="scientific">Dinothrombium tinctorium</name>
    <dbReference type="NCBI Taxonomy" id="1965070"/>
    <lineage>
        <taxon>Eukaryota</taxon>
        <taxon>Metazoa</taxon>
        <taxon>Ecdysozoa</taxon>
        <taxon>Arthropoda</taxon>
        <taxon>Chelicerata</taxon>
        <taxon>Arachnida</taxon>
        <taxon>Acari</taxon>
        <taxon>Acariformes</taxon>
        <taxon>Trombidiformes</taxon>
        <taxon>Prostigmata</taxon>
        <taxon>Anystina</taxon>
        <taxon>Parasitengona</taxon>
        <taxon>Trombidioidea</taxon>
        <taxon>Trombidiidae</taxon>
        <taxon>Dinothrombium</taxon>
    </lineage>
</organism>
<evidence type="ECO:0000256" key="11">
    <source>
        <dbReference type="ARBA" id="ARBA00033378"/>
    </source>
</evidence>
<dbReference type="STRING" id="1965070.A0A443R8Y1"/>
<sequence>MATACNSTHSSHSPSSRSAAVGRVSGVARAKRTDGKELCAYTHRICLQNKLDGFDYCIRHILVDKSAPFKQCSFIHPHSGKRCPNAARRTERRDSTLCPWHIKKLYLKRKQQQQQQFTVIDDETCSATTANGRGQSVKNLLKDLEHYCGENHEKKRAKADWVKQEDESTTASDYLRQKIAEAAANINDSDSENDLSNPLVDETFRSDVIDSDSESMDSDQEDPLKHAGVYTAEEVSLLLRDKMLRLQSLYINQFKYLQYLLREKRRKYLQSLKSEVPAMDTANLFLTSSKSLSDYNKLKALSKYHRYHGKEALLKKQAQEKRKLASGLLDSSSNKPVITCIYVVNNESCKNRALPLTHYCKQHILYDVHQVLFRPCAAGSPPCLNPIISFQRKNTCLVHKDFKSDAEDVKQLIGGEESGHIGSSTAEPELFQTMDDIASLGLDAVAPGSLFGLDQFGELGESETTSNNN</sequence>
<evidence type="ECO:0000256" key="9">
    <source>
        <dbReference type="ARBA" id="ARBA00023242"/>
    </source>
</evidence>
<comment type="function">
    <text evidence="12">Non-catalytic component of the NSL histone acetyltransferase complex, a multiprotein complex that mediates histone H4 acetylation at 'Lys-5'- and 'Lys-8' (H4K5ac and H4K8ac) at transcription start sites and promotes transcription initiation. Required for NSL complex stability and for transcription of intraciliary transport genes in both ciliated and non-ciliated cells by regulating histone H4 acetylation at 'Lys-5'- and 'Lys-12' (H4K5ac and H4K12ac). This is necessary for cilium assembly in ciliated cells and for organization of the microtubule cytoskeleton in non-ciliated cells. Required within the NSL complex to maintain nuclear architecture stability by promoting KAT8-mediated acetylation of lamin LMNA.</text>
</comment>
<evidence type="ECO:0000256" key="8">
    <source>
        <dbReference type="ARBA" id="ARBA00023128"/>
    </source>
</evidence>
<keyword evidence="8" id="KW-0496">Mitochondrion</keyword>
<accession>A0A443R8Y1</accession>
<evidence type="ECO:0000256" key="10">
    <source>
        <dbReference type="ARBA" id="ARBA00032947"/>
    </source>
</evidence>
<dbReference type="InterPro" id="IPR025927">
    <property type="entry name" value="Znf_KANL2-like"/>
</dbReference>
<keyword evidence="5" id="KW-0597">Phosphoprotein</keyword>
<keyword evidence="7" id="KW-0156">Chromatin regulator</keyword>
<evidence type="ECO:0000256" key="4">
    <source>
        <dbReference type="ARBA" id="ARBA00022499"/>
    </source>
</evidence>
<evidence type="ECO:0000313" key="16">
    <source>
        <dbReference type="EMBL" id="RWS11728.1"/>
    </source>
</evidence>
<protein>
    <recommendedName>
        <fullName evidence="3">KAT8 regulatory NSL complex subunit 2</fullName>
    </recommendedName>
    <alternativeName>
        <fullName evidence="11">NSL complex protein NSL2</fullName>
    </alternativeName>
    <alternativeName>
        <fullName evidence="10">Non-specific lethal 2 homolog</fullName>
    </alternativeName>
</protein>
<name>A0A443R8Y1_9ACAR</name>
<evidence type="ECO:0000256" key="14">
    <source>
        <dbReference type="SAM" id="MobiDB-lite"/>
    </source>
</evidence>
<dbReference type="GO" id="GO:0005739">
    <property type="term" value="C:mitochondrion"/>
    <property type="evidence" value="ECO:0007669"/>
    <property type="project" value="UniProtKB-SubCell"/>
</dbReference>
<evidence type="ECO:0000256" key="5">
    <source>
        <dbReference type="ARBA" id="ARBA00022553"/>
    </source>
</evidence>
<gene>
    <name evidence="16" type="ORF">B4U79_13382</name>
</gene>
<feature type="region of interest" description="Disordered" evidence="14">
    <location>
        <begin position="1"/>
        <end position="24"/>
    </location>
</feature>
<evidence type="ECO:0000256" key="1">
    <source>
        <dbReference type="ARBA" id="ARBA00004123"/>
    </source>
</evidence>
<reference evidence="16 17" key="1">
    <citation type="journal article" date="2018" name="Gigascience">
        <title>Genomes of trombidid mites reveal novel predicted allergens and laterally-transferred genes associated with secondary metabolism.</title>
        <authorList>
            <person name="Dong X."/>
            <person name="Chaisiri K."/>
            <person name="Xia D."/>
            <person name="Armstrong S.D."/>
            <person name="Fang Y."/>
            <person name="Donnelly M.J."/>
            <person name="Kadowaki T."/>
            <person name="McGarry J.W."/>
            <person name="Darby A.C."/>
            <person name="Makepeace B.L."/>
        </authorList>
    </citation>
    <scope>NUCLEOTIDE SEQUENCE [LARGE SCALE GENOMIC DNA]</scope>
    <source>
        <strain evidence="16">UoL-WK</strain>
    </source>
</reference>
<dbReference type="GO" id="GO:0044545">
    <property type="term" value="C:NSL complex"/>
    <property type="evidence" value="ECO:0007669"/>
    <property type="project" value="TreeGrafter"/>
</dbReference>
<evidence type="ECO:0000256" key="2">
    <source>
        <dbReference type="ARBA" id="ARBA00004173"/>
    </source>
</evidence>
<keyword evidence="6" id="KW-0832">Ubl conjugation</keyword>
<dbReference type="AlphaFoldDB" id="A0A443R8Y1"/>
<proteinExistence type="predicted"/>
<evidence type="ECO:0000313" key="17">
    <source>
        <dbReference type="Proteomes" id="UP000285301"/>
    </source>
</evidence>
<evidence type="ECO:0000259" key="15">
    <source>
        <dbReference type="Pfam" id="PF13891"/>
    </source>
</evidence>